<reference evidence="1" key="1">
    <citation type="submission" date="2017-04" db="EMBL/GenBank/DDBJ databases">
        <authorList>
            <person name="Varghese N."/>
            <person name="Submissions S."/>
        </authorList>
    </citation>
    <scope>NUCLEOTIDE SEQUENCE</scope>
    <source>
        <strain evidence="1">WTE2008</strain>
    </source>
</reference>
<accession>A0AC61PKT0</accession>
<sequence length="180" mass="21198">MTILVDMDDTMEQLLEALVKRANERFDRNVSVDDVTDWTIVCAFPGIEKRQILDFMREDDFWEDVKPVPGAAEALKHFMDEGHKVYVVTATEFEHVHRKMEDVLFRYFPFLSPQQVIITSRKQMIRGDVLIDDGIHNLEGGEYKKILFTRPYNRDYDAEANGMIRVHNWDEIVEAIDRME</sequence>
<gene>
    <name evidence="1" type="ORF">SAMN06297397_1415</name>
</gene>
<evidence type="ECO:0000313" key="1">
    <source>
        <dbReference type="EMBL" id="SMC56997.1"/>
    </source>
</evidence>
<dbReference type="EMBL" id="FWXZ01000002">
    <property type="protein sequence ID" value="SMC56997.1"/>
    <property type="molecule type" value="Genomic_DNA"/>
</dbReference>
<name>A0AC61PKT0_9FIRM</name>
<protein>
    <submittedName>
        <fullName evidence="1">5'(3')-deoxyribonucleotidase</fullName>
    </submittedName>
</protein>
<proteinExistence type="predicted"/>
<evidence type="ECO:0000313" key="2">
    <source>
        <dbReference type="Proteomes" id="UP000192328"/>
    </source>
</evidence>
<dbReference type="Proteomes" id="UP000192328">
    <property type="component" value="Unassembled WGS sequence"/>
</dbReference>
<keyword evidence="2" id="KW-1185">Reference proteome</keyword>
<comment type="caution">
    <text evidence="1">The sequence shown here is derived from an EMBL/GenBank/DDBJ whole genome shotgun (WGS) entry which is preliminary data.</text>
</comment>
<organism evidence="1 2">
    <name type="scientific">Aristaeella lactis</name>
    <dbReference type="NCBI Taxonomy" id="3046383"/>
    <lineage>
        <taxon>Bacteria</taxon>
        <taxon>Bacillati</taxon>
        <taxon>Bacillota</taxon>
        <taxon>Clostridia</taxon>
        <taxon>Eubacteriales</taxon>
        <taxon>Aristaeellaceae</taxon>
        <taxon>Aristaeella</taxon>
    </lineage>
</organism>